<dbReference type="RefSeq" id="XP_065825015.1">
    <property type="nucleotide sequence ID" value="XM_065968943.1"/>
</dbReference>
<evidence type="ECO:0000313" key="2">
    <source>
        <dbReference type="EMBL" id="WWC61746.1"/>
    </source>
</evidence>
<dbReference type="AlphaFoldDB" id="A0AAJ8MGV6"/>
<organism evidence="2 3">
    <name type="scientific">Kwoniella dejecticola CBS 10117</name>
    <dbReference type="NCBI Taxonomy" id="1296121"/>
    <lineage>
        <taxon>Eukaryota</taxon>
        <taxon>Fungi</taxon>
        <taxon>Dikarya</taxon>
        <taxon>Basidiomycota</taxon>
        <taxon>Agaricomycotina</taxon>
        <taxon>Tremellomycetes</taxon>
        <taxon>Tremellales</taxon>
        <taxon>Cryptococcaceae</taxon>
        <taxon>Kwoniella</taxon>
    </lineage>
</organism>
<dbReference type="KEGG" id="kdj:28968393"/>
<dbReference type="EMBL" id="CP144534">
    <property type="protein sequence ID" value="WWC61746.1"/>
    <property type="molecule type" value="Genomic_DNA"/>
</dbReference>
<reference evidence="2" key="2">
    <citation type="submission" date="2024-02" db="EMBL/GenBank/DDBJ databases">
        <title>Comparative genomics of Cryptococcus and Kwoniella reveals pathogenesis evolution and contrasting modes of karyotype evolution via chromosome fusion or intercentromeric recombination.</title>
        <authorList>
            <person name="Coelho M.A."/>
            <person name="David-Palma M."/>
            <person name="Shea T."/>
            <person name="Bowers K."/>
            <person name="McGinley-Smith S."/>
            <person name="Mohammad A.W."/>
            <person name="Gnirke A."/>
            <person name="Yurkov A.M."/>
            <person name="Nowrousian M."/>
            <person name="Sun S."/>
            <person name="Cuomo C.A."/>
            <person name="Heitman J."/>
        </authorList>
    </citation>
    <scope>NUCLEOTIDE SEQUENCE</scope>
    <source>
        <strain evidence="2">CBS 10117</strain>
    </source>
</reference>
<evidence type="ECO:0000313" key="3">
    <source>
        <dbReference type="Proteomes" id="UP000078595"/>
    </source>
</evidence>
<keyword evidence="3" id="KW-1185">Reference proteome</keyword>
<feature type="region of interest" description="Disordered" evidence="1">
    <location>
        <begin position="1"/>
        <end position="48"/>
    </location>
</feature>
<dbReference type="GeneID" id="28968393"/>
<reference evidence="2" key="1">
    <citation type="submission" date="2013-07" db="EMBL/GenBank/DDBJ databases">
        <authorList>
            <consortium name="The Broad Institute Genome Sequencing Platform"/>
            <person name="Cuomo C."/>
            <person name="Litvintseva A."/>
            <person name="Chen Y."/>
            <person name="Heitman J."/>
            <person name="Sun S."/>
            <person name="Springer D."/>
            <person name="Dromer F."/>
            <person name="Young S.K."/>
            <person name="Zeng Q."/>
            <person name="Gargeya S."/>
            <person name="Fitzgerald M."/>
            <person name="Abouelleil A."/>
            <person name="Alvarado L."/>
            <person name="Berlin A.M."/>
            <person name="Chapman S.B."/>
            <person name="Dewar J."/>
            <person name="Goldberg J."/>
            <person name="Griggs A."/>
            <person name="Gujja S."/>
            <person name="Hansen M."/>
            <person name="Howarth C."/>
            <person name="Imamovic A."/>
            <person name="Larimer J."/>
            <person name="McCowan C."/>
            <person name="Murphy C."/>
            <person name="Pearson M."/>
            <person name="Priest M."/>
            <person name="Roberts A."/>
            <person name="Saif S."/>
            <person name="Shea T."/>
            <person name="Sykes S."/>
            <person name="Wortman J."/>
            <person name="Nusbaum C."/>
            <person name="Birren B."/>
        </authorList>
    </citation>
    <scope>NUCLEOTIDE SEQUENCE</scope>
    <source>
        <strain evidence="2">CBS 10117</strain>
    </source>
</reference>
<accession>A0AAJ8MGV6</accession>
<evidence type="ECO:0000256" key="1">
    <source>
        <dbReference type="SAM" id="MobiDB-lite"/>
    </source>
</evidence>
<protein>
    <submittedName>
        <fullName evidence="2">Uncharacterized protein</fullName>
    </submittedName>
</protein>
<sequence length="396" mass="44651">MAESHSDRSLGSLISFARPSPGTCGSIGNHEDNQENSSKRPYPSNRMTRTTAMIKVPTKHPSPRFIILLADPWIGNTATQPCDSHCHHNQDTHAFMPLHHRLDRPICPGSNDLLSKLNRLIITGQAMKEWVDWIDRHQYSGYKDPGQMKDEVLAFITKLAYPKNMCLSMPIYDKQDFLDYRQNRSQNDVQPSNAGREEFSVTHFRKMTGYSAMNIAIAACDTRGRGDVGTTLHDVSSDTVLFSIPPSTIFFGPFLSSHTEPGGQEVTKETRIRQLQSLLWIIYHRSHESPHISVTKLVMPAAEIEAVKWRKLLMQTTPGNTKCTEYVSMFSCETAAVCQCGRSRRGGGKPRSPHKAEFAAKQYEFPNRPIGPSVRLDRAYEYSFSTPGELGGRRMY</sequence>
<dbReference type="Proteomes" id="UP000078595">
    <property type="component" value="Chromosome 5"/>
</dbReference>
<gene>
    <name evidence="2" type="ORF">I303_104331</name>
</gene>
<name>A0AAJ8MGV6_9TREE</name>
<proteinExistence type="predicted"/>